<evidence type="ECO:0000313" key="3">
    <source>
        <dbReference type="Proteomes" id="UP000476696"/>
    </source>
</evidence>
<feature type="domain" description="Peptidase C39-like" evidence="1">
    <location>
        <begin position="17"/>
        <end position="182"/>
    </location>
</feature>
<dbReference type="Gene3D" id="3.90.70.10">
    <property type="entry name" value="Cysteine proteinases"/>
    <property type="match status" value="1"/>
</dbReference>
<sequence length="216" mass="23440">MSANSVNPHTFSPLSRIPYFSQWEDPSCAAGIIAGDIALSDIRLWRQSGAASQEEFIEWANHVCGMCCLKMVLAAVSGTVVPILELTRRSQTYGAYVREGNNIKGLIYAPFVEYVRQELGLSAQVKVNISAQDIASQLDVHRFFIASVHPSIRIPESVPPGKGGHLVLVTRADAGSVTFHNPSGHDISSQQDVTLPVETFARFFAGRGIALVSDND</sequence>
<accession>A0A6M2AX23</accession>
<reference evidence="2 3" key="1">
    <citation type="submission" date="2020-03" db="EMBL/GenBank/DDBJ databases">
        <title>Rahnella aceri sp. nov., isoated from traditional Jeju Makgeolli.</title>
        <authorList>
            <person name="Kim I.S."/>
            <person name="Jeon D."/>
        </authorList>
    </citation>
    <scope>NUCLEOTIDE SEQUENCE [LARGE SCALE GENOMIC DNA]</scope>
    <source>
        <strain evidence="2 3">Lac-M11</strain>
    </source>
</reference>
<gene>
    <name evidence="2" type="ORF">GW579_00045</name>
</gene>
<name>A0A6M2AX23_9GAMM</name>
<evidence type="ECO:0000313" key="2">
    <source>
        <dbReference type="EMBL" id="NGX85475.1"/>
    </source>
</evidence>
<dbReference type="AlphaFoldDB" id="A0A6M2AX23"/>
<organism evidence="2 3">
    <name type="scientific">Rahnella contaminans</name>
    <dbReference type="NCBI Taxonomy" id="2703882"/>
    <lineage>
        <taxon>Bacteria</taxon>
        <taxon>Pseudomonadati</taxon>
        <taxon>Pseudomonadota</taxon>
        <taxon>Gammaproteobacteria</taxon>
        <taxon>Enterobacterales</taxon>
        <taxon>Yersiniaceae</taxon>
        <taxon>Rahnella</taxon>
    </lineage>
</organism>
<proteinExistence type="predicted"/>
<comment type="caution">
    <text evidence="2">The sequence shown here is derived from an EMBL/GenBank/DDBJ whole genome shotgun (WGS) entry which is preliminary data.</text>
</comment>
<dbReference type="InterPro" id="IPR039564">
    <property type="entry name" value="Peptidase_C39-like"/>
</dbReference>
<dbReference type="Pfam" id="PF13529">
    <property type="entry name" value="Peptidase_C39_2"/>
    <property type="match status" value="1"/>
</dbReference>
<protein>
    <recommendedName>
        <fullName evidence="1">Peptidase C39-like domain-containing protein</fullName>
    </recommendedName>
</protein>
<evidence type="ECO:0000259" key="1">
    <source>
        <dbReference type="Pfam" id="PF13529"/>
    </source>
</evidence>
<dbReference type="EMBL" id="JAADJS010000001">
    <property type="protein sequence ID" value="NGX85475.1"/>
    <property type="molecule type" value="Genomic_DNA"/>
</dbReference>
<dbReference type="Proteomes" id="UP000476696">
    <property type="component" value="Unassembled WGS sequence"/>
</dbReference>
<keyword evidence="3" id="KW-1185">Reference proteome</keyword>
<dbReference type="RefSeq" id="WP_165056872.1">
    <property type="nucleotide sequence ID" value="NZ_JAADJS010000001.1"/>
</dbReference>